<evidence type="ECO:0008006" key="4">
    <source>
        <dbReference type="Google" id="ProtNLM"/>
    </source>
</evidence>
<keyword evidence="3" id="KW-1185">Reference proteome</keyword>
<protein>
    <recommendedName>
        <fullName evidence="4">Translocation protein TolB</fullName>
    </recommendedName>
</protein>
<dbReference type="InterPro" id="IPR015943">
    <property type="entry name" value="WD40/YVTN_repeat-like_dom_sf"/>
</dbReference>
<dbReference type="Pfam" id="PF05787">
    <property type="entry name" value="PhoX"/>
    <property type="match status" value="2"/>
</dbReference>
<sequence>MFIGAAAASSPQVLIGRAQAQMASELPLPVGPLANIPDVEHKTLTAGAIDGVDDEVFAPPGFDVRCVAREGLNPLTGEPAPFGYEWHLDPDGGAVYPAADDGGWVYASNSEDTPGGVGALRFDADGNLIDAYSILEGTRNNCAGGQTPWGTWLSCEETTGGQVHECDPFGSAATAVRKPALGSFPHEAVAIDPIHHACYMTEDGGNQRFWRFVSDESDLSDDNGVTRMGLESGTLQVLSIQGFEDGGYPEAADARSPQPVTWETVDIDTSGRVLFPTFQNDETTQGTRFAGGEGIWYYEFPEALRQTPAGGSVPTRGVMFFATKGDNRVWAYDIENQLIEIIYDNDNMQMETGFDQVDNVVVSPSGDVLVAEDGALMRLVVVVPNGQAKLLMQITKGGSEITGPAFTPDGSRLYFSSQRGPSGADGSGTGGATFEITIPEEYRTAPVASTPDGETPDTDRPPTGSAGALTAATVAGAGIAALANRALRPADE</sequence>
<gene>
    <name evidence="2" type="ORF">DEH80_01485</name>
</gene>
<dbReference type="PANTHER" id="PTHR35399:SF4">
    <property type="entry name" value="MEMBRANE PROTEIN"/>
    <property type="match status" value="1"/>
</dbReference>
<organism evidence="2 3">
    <name type="scientific">Abyssibacter profundi</name>
    <dbReference type="NCBI Taxonomy" id="2182787"/>
    <lineage>
        <taxon>Bacteria</taxon>
        <taxon>Pseudomonadati</taxon>
        <taxon>Pseudomonadota</taxon>
        <taxon>Gammaproteobacteria</taxon>
        <taxon>Chromatiales</taxon>
        <taxon>Oceanococcaceae</taxon>
        <taxon>Abyssibacter</taxon>
    </lineage>
</organism>
<accession>A0A363UR07</accession>
<evidence type="ECO:0000313" key="2">
    <source>
        <dbReference type="EMBL" id="PWN57901.1"/>
    </source>
</evidence>
<name>A0A363UR07_9GAMM</name>
<dbReference type="Gene3D" id="2.130.10.10">
    <property type="entry name" value="YVTN repeat-like/Quinoprotein amine dehydrogenase"/>
    <property type="match status" value="1"/>
</dbReference>
<feature type="region of interest" description="Disordered" evidence="1">
    <location>
        <begin position="438"/>
        <end position="468"/>
    </location>
</feature>
<dbReference type="AlphaFoldDB" id="A0A363UR07"/>
<dbReference type="Proteomes" id="UP000251800">
    <property type="component" value="Unassembled WGS sequence"/>
</dbReference>
<proteinExistence type="predicted"/>
<dbReference type="EMBL" id="QEQK01000001">
    <property type="protein sequence ID" value="PWN57901.1"/>
    <property type="molecule type" value="Genomic_DNA"/>
</dbReference>
<dbReference type="InterPro" id="IPR008557">
    <property type="entry name" value="PhoX"/>
</dbReference>
<dbReference type="SUPFAM" id="SSF63829">
    <property type="entry name" value="Calcium-dependent phosphotriesterase"/>
    <property type="match status" value="1"/>
</dbReference>
<evidence type="ECO:0000313" key="3">
    <source>
        <dbReference type="Proteomes" id="UP000251800"/>
    </source>
</evidence>
<reference evidence="2 3" key="1">
    <citation type="submission" date="2018-05" db="EMBL/GenBank/DDBJ databases">
        <title>Abyssibacter profundi OUC007T gen. nov., sp. nov, a marine bacterium isolated from seawater of the Mariana Trench.</title>
        <authorList>
            <person name="Zhou S."/>
        </authorList>
    </citation>
    <scope>NUCLEOTIDE SEQUENCE [LARGE SCALE GENOMIC DNA]</scope>
    <source>
        <strain evidence="2 3">OUC007</strain>
    </source>
</reference>
<dbReference type="OrthoDB" id="9801383at2"/>
<evidence type="ECO:0000256" key="1">
    <source>
        <dbReference type="SAM" id="MobiDB-lite"/>
    </source>
</evidence>
<dbReference type="PANTHER" id="PTHR35399">
    <property type="entry name" value="SLR8030 PROTEIN"/>
    <property type="match status" value="1"/>
</dbReference>
<comment type="caution">
    <text evidence="2">The sequence shown here is derived from an EMBL/GenBank/DDBJ whole genome shotgun (WGS) entry which is preliminary data.</text>
</comment>